<dbReference type="EMBL" id="PENI01000021">
    <property type="protein sequence ID" value="RMB82621.1"/>
    <property type="molecule type" value="Genomic_DNA"/>
</dbReference>
<accession>A0A3M0HZA3</accession>
<dbReference type="InterPro" id="IPR052951">
    <property type="entry name" value="Tellurite_res_ion_channel"/>
</dbReference>
<evidence type="ECO:0008006" key="8">
    <source>
        <dbReference type="Google" id="ProtNLM"/>
    </source>
</evidence>
<dbReference type="Pfam" id="PF03595">
    <property type="entry name" value="SLAC1"/>
    <property type="match status" value="1"/>
</dbReference>
<dbReference type="OrthoDB" id="5017340at2"/>
<evidence type="ECO:0000256" key="3">
    <source>
        <dbReference type="ARBA" id="ARBA00022989"/>
    </source>
</evidence>
<dbReference type="InterPro" id="IPR038665">
    <property type="entry name" value="Voltage-dep_anion_channel_sf"/>
</dbReference>
<evidence type="ECO:0000256" key="5">
    <source>
        <dbReference type="SAM" id="Phobius"/>
    </source>
</evidence>
<feature type="transmembrane region" description="Helical" evidence="5">
    <location>
        <begin position="185"/>
        <end position="207"/>
    </location>
</feature>
<feature type="transmembrane region" description="Helical" evidence="5">
    <location>
        <begin position="26"/>
        <end position="45"/>
    </location>
</feature>
<evidence type="ECO:0000256" key="2">
    <source>
        <dbReference type="ARBA" id="ARBA00022692"/>
    </source>
</evidence>
<keyword evidence="2 5" id="KW-0812">Transmembrane</keyword>
<keyword evidence="4 5" id="KW-0472">Membrane</keyword>
<gene>
    <name evidence="6" type="ORF">CTZ28_28110</name>
</gene>
<feature type="transmembrane region" description="Helical" evidence="5">
    <location>
        <begin position="154"/>
        <end position="173"/>
    </location>
</feature>
<feature type="transmembrane region" description="Helical" evidence="5">
    <location>
        <begin position="300"/>
        <end position="323"/>
    </location>
</feature>
<sequence>MTTSTESAVAAENTGRHRGGLPPLPAVGFGHFGISLGLCGLAGTWSVARTALGTSPWVANVLWSSAAGTWLVLIALYGIGRRGRLSGLASELRHPVSGTSAALIPLVGSLLATHHALDMPAVARCAAGVFAGISLVMAVYLLSRWFTGEAGIAAVHPGYMVPTVAAPFVSSSALGSVGEHFAAEILFGVALVAWGFIGAVVVCRLLLGDRLPTPLVPTPAILLAPPAVGGICWMNLNGDEPDPLARTLVGVTIAMALVQVSLLGTYRRLPVSVAFWTFTFPVCSAVAFLLRWGAAEPFNGFRAVGTLLLGGVTLLVLVVAALVTRSALKGTVQQRRDVV</sequence>
<evidence type="ECO:0000256" key="4">
    <source>
        <dbReference type="ARBA" id="ARBA00023136"/>
    </source>
</evidence>
<dbReference type="GO" id="GO:0005886">
    <property type="term" value="C:plasma membrane"/>
    <property type="evidence" value="ECO:0007669"/>
    <property type="project" value="TreeGrafter"/>
</dbReference>
<evidence type="ECO:0000256" key="1">
    <source>
        <dbReference type="ARBA" id="ARBA00004141"/>
    </source>
</evidence>
<feature type="transmembrane region" description="Helical" evidence="5">
    <location>
        <begin position="273"/>
        <end position="294"/>
    </location>
</feature>
<dbReference type="AlphaFoldDB" id="A0A3M0HZA3"/>
<dbReference type="PANTHER" id="PTHR37955:SF1">
    <property type="entry name" value="DEP DOMAIN-CONTAINING PROTEIN"/>
    <property type="match status" value="1"/>
</dbReference>
<dbReference type="GO" id="GO:0046583">
    <property type="term" value="F:monoatomic cation efflux transmembrane transporter activity"/>
    <property type="evidence" value="ECO:0007669"/>
    <property type="project" value="TreeGrafter"/>
</dbReference>
<feature type="transmembrane region" description="Helical" evidence="5">
    <location>
        <begin position="121"/>
        <end position="142"/>
    </location>
</feature>
<keyword evidence="3 5" id="KW-1133">Transmembrane helix</keyword>
<dbReference type="PANTHER" id="PTHR37955">
    <property type="entry name" value="TELLURITE RESISTANCE PROTEIN TEHA"/>
    <property type="match status" value="1"/>
</dbReference>
<organism evidence="6 7">
    <name type="scientific">Streptomyces shenzhenensis</name>
    <dbReference type="NCBI Taxonomy" id="943815"/>
    <lineage>
        <taxon>Bacteria</taxon>
        <taxon>Bacillati</taxon>
        <taxon>Actinomycetota</taxon>
        <taxon>Actinomycetes</taxon>
        <taxon>Kitasatosporales</taxon>
        <taxon>Streptomycetaceae</taxon>
        <taxon>Streptomyces</taxon>
    </lineage>
</organism>
<evidence type="ECO:0000313" key="6">
    <source>
        <dbReference type="EMBL" id="RMB82621.1"/>
    </source>
</evidence>
<protein>
    <recommendedName>
        <fullName evidence="8">Tellurite resistance protein</fullName>
    </recommendedName>
</protein>
<dbReference type="Proteomes" id="UP000270471">
    <property type="component" value="Unassembled WGS sequence"/>
</dbReference>
<proteinExistence type="predicted"/>
<feature type="transmembrane region" description="Helical" evidence="5">
    <location>
        <begin position="57"/>
        <end position="80"/>
    </location>
</feature>
<keyword evidence="7" id="KW-1185">Reference proteome</keyword>
<comment type="subcellular location">
    <subcellularLocation>
        <location evidence="1">Membrane</location>
        <topology evidence="1">Multi-pass membrane protein</topology>
    </subcellularLocation>
</comment>
<comment type="caution">
    <text evidence="6">The sequence shown here is derived from an EMBL/GenBank/DDBJ whole genome shotgun (WGS) entry which is preliminary data.</text>
</comment>
<dbReference type="InterPro" id="IPR004695">
    <property type="entry name" value="SLAC1/Mae1/Ssu1/TehA"/>
</dbReference>
<reference evidence="6 7" key="1">
    <citation type="submission" date="2017-11" db="EMBL/GenBank/DDBJ databases">
        <title>Draft genome of actinobacteria isolated from guarana (Paullinia cupana (Mart.) Ducke.</title>
        <authorList>
            <person name="Siqueira K.A."/>
            <person name="Liotti R.G."/>
            <person name="Mendes T.A.O."/>
            <person name="Soares M.A."/>
        </authorList>
    </citation>
    <scope>NUCLEOTIDE SEQUENCE [LARGE SCALE GENOMIC DNA]</scope>
    <source>
        <strain evidence="6 7">193</strain>
    </source>
</reference>
<feature type="transmembrane region" description="Helical" evidence="5">
    <location>
        <begin position="248"/>
        <end position="266"/>
    </location>
</feature>
<feature type="transmembrane region" description="Helical" evidence="5">
    <location>
        <begin position="92"/>
        <end position="115"/>
    </location>
</feature>
<evidence type="ECO:0000313" key="7">
    <source>
        <dbReference type="Proteomes" id="UP000270471"/>
    </source>
</evidence>
<dbReference type="Gene3D" id="1.50.10.150">
    <property type="entry name" value="Voltage-dependent anion channel"/>
    <property type="match status" value="1"/>
</dbReference>
<name>A0A3M0HZA3_9ACTN</name>